<dbReference type="Proteomes" id="UP000518266">
    <property type="component" value="Unassembled WGS sequence"/>
</dbReference>
<keyword evidence="3" id="KW-1185">Reference proteome</keyword>
<evidence type="ECO:0000313" key="3">
    <source>
        <dbReference type="Proteomes" id="UP000518266"/>
    </source>
</evidence>
<name>A0A7J5ZCP9_DISMA</name>
<reference evidence="2 3" key="1">
    <citation type="submission" date="2020-03" db="EMBL/GenBank/DDBJ databases">
        <title>Dissostichus mawsoni Genome sequencing and assembly.</title>
        <authorList>
            <person name="Park H."/>
        </authorList>
    </citation>
    <scope>NUCLEOTIDE SEQUENCE [LARGE SCALE GENOMIC DNA]</scope>
    <source>
        <strain evidence="2">DM0001</strain>
        <tissue evidence="2">Muscle</tissue>
    </source>
</reference>
<comment type="caution">
    <text evidence="2">The sequence shown here is derived from an EMBL/GenBank/DDBJ whole genome shotgun (WGS) entry which is preliminary data.</text>
</comment>
<gene>
    <name evidence="2" type="ORF">F7725_012010</name>
</gene>
<protein>
    <recommendedName>
        <fullName evidence="1">Integrase core domain-containing protein</fullName>
    </recommendedName>
</protein>
<proteinExistence type="predicted"/>
<dbReference type="InterPro" id="IPR058913">
    <property type="entry name" value="Integrase_dom_put"/>
</dbReference>
<accession>A0A7J5ZCP9</accession>
<evidence type="ECO:0000313" key="2">
    <source>
        <dbReference type="EMBL" id="KAF3858809.1"/>
    </source>
</evidence>
<dbReference type="PANTHER" id="PTHR46177">
    <property type="entry name" value="INTEGRASE CATALYTIC DOMAIN-CONTAINING PROTEIN"/>
    <property type="match status" value="1"/>
</dbReference>
<organism evidence="2 3">
    <name type="scientific">Dissostichus mawsoni</name>
    <name type="common">Antarctic cod</name>
    <dbReference type="NCBI Taxonomy" id="36200"/>
    <lineage>
        <taxon>Eukaryota</taxon>
        <taxon>Metazoa</taxon>
        <taxon>Chordata</taxon>
        <taxon>Craniata</taxon>
        <taxon>Vertebrata</taxon>
        <taxon>Euteleostomi</taxon>
        <taxon>Actinopterygii</taxon>
        <taxon>Neopterygii</taxon>
        <taxon>Teleostei</taxon>
        <taxon>Neoteleostei</taxon>
        <taxon>Acanthomorphata</taxon>
        <taxon>Eupercaria</taxon>
        <taxon>Perciformes</taxon>
        <taxon>Notothenioidei</taxon>
        <taxon>Nototheniidae</taxon>
        <taxon>Dissostichus</taxon>
    </lineage>
</organism>
<dbReference type="AlphaFoldDB" id="A0A7J5ZCP9"/>
<sequence>MLDFLETTHNIKMSLHTLKSKLKSVSSSRKKTTPLWLMFVLPFKRSLMDLASITVTSRCVRHCAKSTPLLVQLRSNRRFVRRTYSSEGPNHVWHVDGYDKLKPYGLAISGCIDDYSRKVLWLKCGAPNNDPGVIAQNYIHCVRAWSHTYEATYRLWH</sequence>
<dbReference type="OrthoDB" id="6126625at2759"/>
<dbReference type="Pfam" id="PF24764">
    <property type="entry name" value="rva_4"/>
    <property type="match status" value="1"/>
</dbReference>
<dbReference type="PANTHER" id="PTHR46177:SF1">
    <property type="entry name" value="INTEGRASE CATALYTIC DOMAIN-CONTAINING PROTEIN"/>
    <property type="match status" value="1"/>
</dbReference>
<evidence type="ECO:0000259" key="1">
    <source>
        <dbReference type="Pfam" id="PF24764"/>
    </source>
</evidence>
<feature type="domain" description="Integrase core" evidence="1">
    <location>
        <begin position="84"/>
        <end position="142"/>
    </location>
</feature>
<dbReference type="EMBL" id="JAAKFY010000004">
    <property type="protein sequence ID" value="KAF3858809.1"/>
    <property type="molecule type" value="Genomic_DNA"/>
</dbReference>